<sequence length="128" mass="15105">MPDFRIVSEHFKELNLLENILTLIANKTNNEIVKNVDEFGVEFEIIQSNTRSVLSFNVYNMKEFEESYDEMYGGVFQVNWSSKMPVEDIDNFMLPVIKEIKEYLPDLFVESGDDFITLDDFIKRNEED</sequence>
<dbReference type="EMBL" id="RWGX01000006">
    <property type="protein sequence ID" value="RVU86827.1"/>
    <property type="molecule type" value="Genomic_DNA"/>
</dbReference>
<gene>
    <name evidence="1" type="ORF">EJB19_14845</name>
</gene>
<proteinExistence type="predicted"/>
<organism evidence="1">
    <name type="scientific">Flavobacterium columnare</name>
    <dbReference type="NCBI Taxonomy" id="996"/>
    <lineage>
        <taxon>Bacteria</taxon>
        <taxon>Pseudomonadati</taxon>
        <taxon>Bacteroidota</taxon>
        <taxon>Flavobacteriia</taxon>
        <taxon>Flavobacteriales</taxon>
        <taxon>Flavobacteriaceae</taxon>
        <taxon>Flavobacterium</taxon>
    </lineage>
</organism>
<evidence type="ECO:0000313" key="1">
    <source>
        <dbReference type="EMBL" id="RVU86827.1"/>
    </source>
</evidence>
<reference evidence="1" key="1">
    <citation type="submission" date="2018-12" db="EMBL/GenBank/DDBJ databases">
        <title>Draft genome sequence of Flaovobacterium columnare BGFS27 isolated from channel catfish in Alabama.</title>
        <authorList>
            <person name="Cai W."/>
            <person name="Arias C."/>
        </authorList>
    </citation>
    <scope>NUCLEOTIDE SEQUENCE [LARGE SCALE GENOMIC DNA]</scope>
    <source>
        <strain evidence="1">BGFS27</strain>
    </source>
</reference>
<dbReference type="RefSeq" id="WP_127822480.1">
    <property type="nucleotide sequence ID" value="NZ_RWGX02000013.1"/>
</dbReference>
<protein>
    <submittedName>
        <fullName evidence="1">Uncharacterized protein</fullName>
    </submittedName>
</protein>
<comment type="caution">
    <text evidence="1">The sequence shown here is derived from an EMBL/GenBank/DDBJ whole genome shotgun (WGS) entry which is preliminary data.</text>
</comment>
<accession>A0AA94F2J9</accession>
<name>A0AA94F2J9_9FLAO</name>
<dbReference type="AlphaFoldDB" id="A0AA94F2J9"/>